<evidence type="ECO:0000313" key="1">
    <source>
        <dbReference type="EMBL" id="VAX06815.1"/>
    </source>
</evidence>
<proteinExistence type="predicted"/>
<dbReference type="EMBL" id="UOFX01000019">
    <property type="protein sequence ID" value="VAX06815.1"/>
    <property type="molecule type" value="Genomic_DNA"/>
</dbReference>
<protein>
    <submittedName>
        <fullName evidence="1">Uncharacterized protein</fullName>
    </submittedName>
</protein>
<accession>A0A3B1BKR9</accession>
<reference evidence="1" key="1">
    <citation type="submission" date="2018-06" db="EMBL/GenBank/DDBJ databases">
        <authorList>
            <person name="Zhirakovskaya E."/>
        </authorList>
    </citation>
    <scope>NUCLEOTIDE SEQUENCE</scope>
</reference>
<dbReference type="AlphaFoldDB" id="A0A3B1BKR9"/>
<sequence>MQDNESSSTTLEKQVTEHYGLLLSQTQLAELLGRTPGGLRYSLSYPSDNQTRALKACGRRIGRRVYYPAIEVAQIIMGAGTPLQ</sequence>
<name>A0A3B1BKR9_9ZZZZ</name>
<gene>
    <name evidence="1" type="ORF">MNBD_GAMMA26-398</name>
</gene>
<organism evidence="1">
    <name type="scientific">hydrothermal vent metagenome</name>
    <dbReference type="NCBI Taxonomy" id="652676"/>
    <lineage>
        <taxon>unclassified sequences</taxon>
        <taxon>metagenomes</taxon>
        <taxon>ecological metagenomes</taxon>
    </lineage>
</organism>